<gene>
    <name evidence="2" type="ORF">SAMN05192558_108133</name>
</gene>
<keyword evidence="1" id="KW-1133">Transmembrane helix</keyword>
<keyword evidence="1" id="KW-0812">Transmembrane</keyword>
<dbReference type="EMBL" id="FNJB01000008">
    <property type="protein sequence ID" value="SDP33141.1"/>
    <property type="molecule type" value="Genomic_DNA"/>
</dbReference>
<evidence type="ECO:0000313" key="2">
    <source>
        <dbReference type="EMBL" id="SDP33141.1"/>
    </source>
</evidence>
<protein>
    <submittedName>
        <fullName evidence="2">Uncharacterized protein</fullName>
    </submittedName>
</protein>
<dbReference type="Proteomes" id="UP000199651">
    <property type="component" value="Unassembled WGS sequence"/>
</dbReference>
<keyword evidence="3" id="KW-1185">Reference proteome</keyword>
<dbReference type="OrthoDB" id="4775389at2"/>
<name>A0A1H0RU95_9PSEU</name>
<accession>A0A1H0RU95</accession>
<proteinExistence type="predicted"/>
<sequence length="82" mass="8728">MTLPGILSGPDLSATVPMVLTQTAPPTPADPGGQGEDFGKSSPLGFLILILFFIAVAFLIRSMTKHLKRVPESFDEPDTKSD</sequence>
<dbReference type="STRING" id="504798.SAMN05421871_113133"/>
<evidence type="ECO:0000256" key="1">
    <source>
        <dbReference type="SAM" id="Phobius"/>
    </source>
</evidence>
<keyword evidence="1" id="KW-0472">Membrane</keyword>
<organism evidence="2 3">
    <name type="scientific">Actinokineospora alba</name>
    <dbReference type="NCBI Taxonomy" id="504798"/>
    <lineage>
        <taxon>Bacteria</taxon>
        <taxon>Bacillati</taxon>
        <taxon>Actinomycetota</taxon>
        <taxon>Actinomycetes</taxon>
        <taxon>Pseudonocardiales</taxon>
        <taxon>Pseudonocardiaceae</taxon>
        <taxon>Actinokineospora</taxon>
    </lineage>
</organism>
<dbReference type="AlphaFoldDB" id="A0A1H0RU95"/>
<feature type="transmembrane region" description="Helical" evidence="1">
    <location>
        <begin position="43"/>
        <end position="60"/>
    </location>
</feature>
<reference evidence="3" key="1">
    <citation type="submission" date="2016-10" db="EMBL/GenBank/DDBJ databases">
        <authorList>
            <person name="Varghese N."/>
            <person name="Submissions S."/>
        </authorList>
    </citation>
    <scope>NUCLEOTIDE SEQUENCE [LARGE SCALE GENOMIC DNA]</scope>
    <source>
        <strain evidence="3">IBRC-M 10655</strain>
    </source>
</reference>
<evidence type="ECO:0000313" key="3">
    <source>
        <dbReference type="Proteomes" id="UP000199651"/>
    </source>
</evidence>